<organism evidence="3 4">
    <name type="scientific">Candidatus Yanofskybacteria bacterium RIFCSPLOWO2_12_FULL_43_11b</name>
    <dbReference type="NCBI Taxonomy" id="1802710"/>
    <lineage>
        <taxon>Bacteria</taxon>
        <taxon>Candidatus Yanofskyibacteriota</taxon>
    </lineage>
</organism>
<evidence type="ECO:0000313" key="3">
    <source>
        <dbReference type="EMBL" id="OGN33866.1"/>
    </source>
</evidence>
<keyword evidence="2" id="KW-0732">Signal</keyword>
<keyword evidence="1" id="KW-1133">Transmembrane helix</keyword>
<evidence type="ECO:0000256" key="1">
    <source>
        <dbReference type="SAM" id="Phobius"/>
    </source>
</evidence>
<dbReference type="AlphaFoldDB" id="A0A1F8HA85"/>
<feature type="transmembrane region" description="Helical" evidence="1">
    <location>
        <begin position="89"/>
        <end position="111"/>
    </location>
</feature>
<name>A0A1F8HA85_9BACT</name>
<feature type="chain" id="PRO_5009535775" evidence="2">
    <location>
        <begin position="24"/>
        <end position="128"/>
    </location>
</feature>
<reference evidence="3 4" key="1">
    <citation type="journal article" date="2016" name="Nat. Commun.">
        <title>Thousands of microbial genomes shed light on interconnected biogeochemical processes in an aquifer system.</title>
        <authorList>
            <person name="Anantharaman K."/>
            <person name="Brown C.T."/>
            <person name="Hug L.A."/>
            <person name="Sharon I."/>
            <person name="Castelle C.J."/>
            <person name="Probst A.J."/>
            <person name="Thomas B.C."/>
            <person name="Singh A."/>
            <person name="Wilkins M.J."/>
            <person name="Karaoz U."/>
            <person name="Brodie E.L."/>
            <person name="Williams K.H."/>
            <person name="Hubbard S.S."/>
            <person name="Banfield J.F."/>
        </authorList>
    </citation>
    <scope>NUCLEOTIDE SEQUENCE [LARGE SCALE GENOMIC DNA]</scope>
</reference>
<sequence length="128" mass="13569">MKTISKILFIALLLLAIAHTGWASQLADLPPGQPITLPEVDSLISQVAQFLLVVSVLIAVIMIVWSGITYMYAGADATKVTAAQGRFKSAVIGAAIVLGVGVIIQTIAGIVTRDFFCQFQLLGVCIIR</sequence>
<feature type="signal peptide" evidence="2">
    <location>
        <begin position="1"/>
        <end position="23"/>
    </location>
</feature>
<accession>A0A1F8HA85</accession>
<feature type="transmembrane region" description="Helical" evidence="1">
    <location>
        <begin position="47"/>
        <end position="68"/>
    </location>
</feature>
<dbReference type="EMBL" id="MGKY01000010">
    <property type="protein sequence ID" value="OGN33866.1"/>
    <property type="molecule type" value="Genomic_DNA"/>
</dbReference>
<comment type="caution">
    <text evidence="3">The sequence shown here is derived from an EMBL/GenBank/DDBJ whole genome shotgun (WGS) entry which is preliminary data.</text>
</comment>
<dbReference type="InterPro" id="IPR043993">
    <property type="entry name" value="T4SS_pilin"/>
</dbReference>
<gene>
    <name evidence="3" type="ORF">A3G51_02030</name>
</gene>
<evidence type="ECO:0000313" key="4">
    <source>
        <dbReference type="Proteomes" id="UP000177745"/>
    </source>
</evidence>
<dbReference type="Pfam" id="PF18895">
    <property type="entry name" value="T4SS_pilin"/>
    <property type="match status" value="1"/>
</dbReference>
<keyword evidence="1" id="KW-0472">Membrane</keyword>
<proteinExistence type="predicted"/>
<evidence type="ECO:0000256" key="2">
    <source>
        <dbReference type="SAM" id="SignalP"/>
    </source>
</evidence>
<dbReference type="Proteomes" id="UP000177745">
    <property type="component" value="Unassembled WGS sequence"/>
</dbReference>
<keyword evidence="1" id="KW-0812">Transmembrane</keyword>
<protein>
    <submittedName>
        <fullName evidence="3">Uncharacterized protein</fullName>
    </submittedName>
</protein>